<feature type="domain" description="FH2" evidence="3">
    <location>
        <begin position="1"/>
        <end position="359"/>
    </location>
</feature>
<dbReference type="SMART" id="SM00498">
    <property type="entry name" value="FH2"/>
    <property type="match status" value="1"/>
</dbReference>
<feature type="region of interest" description="Disordered" evidence="2">
    <location>
        <begin position="61"/>
        <end position="82"/>
    </location>
</feature>
<dbReference type="InterPro" id="IPR003124">
    <property type="entry name" value="WH2_dom"/>
</dbReference>
<feature type="region of interest" description="Disordered" evidence="2">
    <location>
        <begin position="733"/>
        <end position="849"/>
    </location>
</feature>
<dbReference type="GO" id="GO:0003779">
    <property type="term" value="F:actin binding"/>
    <property type="evidence" value="ECO:0007669"/>
    <property type="project" value="InterPro"/>
</dbReference>
<dbReference type="InterPro" id="IPR015425">
    <property type="entry name" value="FH2_Formin"/>
</dbReference>
<feature type="region of interest" description="Disordered" evidence="2">
    <location>
        <begin position="400"/>
        <end position="627"/>
    </location>
</feature>
<protein>
    <submittedName>
        <fullName evidence="4">Putative inverted formin-2</fullName>
    </submittedName>
</protein>
<dbReference type="STRING" id="307972.A0A2G8JY52"/>
<dbReference type="PANTHER" id="PTHR46345">
    <property type="entry name" value="INVERTED FORMIN-2"/>
    <property type="match status" value="1"/>
</dbReference>
<feature type="compositionally biased region" description="Basic and acidic residues" evidence="2">
    <location>
        <begin position="512"/>
        <end position="524"/>
    </location>
</feature>
<dbReference type="EMBL" id="MRZV01001096">
    <property type="protein sequence ID" value="PIK40670.1"/>
    <property type="molecule type" value="Genomic_DNA"/>
</dbReference>
<name>A0A2G8JY52_STIJA</name>
<feature type="compositionally biased region" description="Basic residues" evidence="2">
    <location>
        <begin position="948"/>
        <end position="960"/>
    </location>
</feature>
<feature type="compositionally biased region" description="Basic and acidic residues" evidence="2">
    <location>
        <begin position="424"/>
        <end position="501"/>
    </location>
</feature>
<dbReference type="Pfam" id="PF02181">
    <property type="entry name" value="FH2"/>
    <property type="match status" value="1"/>
</dbReference>
<evidence type="ECO:0000313" key="5">
    <source>
        <dbReference type="Proteomes" id="UP000230750"/>
    </source>
</evidence>
<reference evidence="4 5" key="1">
    <citation type="journal article" date="2017" name="PLoS Biol.">
        <title>The sea cucumber genome provides insights into morphological evolution and visceral regeneration.</title>
        <authorList>
            <person name="Zhang X."/>
            <person name="Sun L."/>
            <person name="Yuan J."/>
            <person name="Sun Y."/>
            <person name="Gao Y."/>
            <person name="Zhang L."/>
            <person name="Li S."/>
            <person name="Dai H."/>
            <person name="Hamel J.F."/>
            <person name="Liu C."/>
            <person name="Yu Y."/>
            <person name="Liu S."/>
            <person name="Lin W."/>
            <person name="Guo K."/>
            <person name="Jin S."/>
            <person name="Xu P."/>
            <person name="Storey K.B."/>
            <person name="Huan P."/>
            <person name="Zhang T."/>
            <person name="Zhou Y."/>
            <person name="Zhang J."/>
            <person name="Lin C."/>
            <person name="Li X."/>
            <person name="Xing L."/>
            <person name="Huo D."/>
            <person name="Sun M."/>
            <person name="Wang L."/>
            <person name="Mercier A."/>
            <person name="Li F."/>
            <person name="Yang H."/>
            <person name="Xiang J."/>
        </authorList>
    </citation>
    <scope>NUCLEOTIDE SEQUENCE [LARGE SCALE GENOMIC DNA]</scope>
    <source>
        <strain evidence="4">Shaxun</strain>
        <tissue evidence="4">Muscle</tissue>
    </source>
</reference>
<keyword evidence="1" id="KW-0175">Coiled coil</keyword>
<dbReference type="AlphaFoldDB" id="A0A2G8JY52"/>
<evidence type="ECO:0000256" key="1">
    <source>
        <dbReference type="SAM" id="Coils"/>
    </source>
</evidence>
<feature type="region of interest" description="Disordered" evidence="2">
    <location>
        <begin position="893"/>
        <end position="969"/>
    </location>
</feature>
<feature type="coiled-coil region" evidence="1">
    <location>
        <begin position="257"/>
        <end position="284"/>
    </location>
</feature>
<dbReference type="PROSITE" id="PS51444">
    <property type="entry name" value="FH2"/>
    <property type="match status" value="1"/>
</dbReference>
<organism evidence="4 5">
    <name type="scientific">Stichopus japonicus</name>
    <name type="common">Sea cucumber</name>
    <dbReference type="NCBI Taxonomy" id="307972"/>
    <lineage>
        <taxon>Eukaryota</taxon>
        <taxon>Metazoa</taxon>
        <taxon>Echinodermata</taxon>
        <taxon>Eleutherozoa</taxon>
        <taxon>Echinozoa</taxon>
        <taxon>Holothuroidea</taxon>
        <taxon>Aspidochirotacea</taxon>
        <taxon>Aspidochirotida</taxon>
        <taxon>Stichopodidae</taxon>
        <taxon>Apostichopus</taxon>
    </lineage>
</organism>
<dbReference type="OrthoDB" id="26518at2759"/>
<comment type="caution">
    <text evidence="4">The sequence shown here is derived from an EMBL/GenBank/DDBJ whole genome shotgun (WGS) entry which is preliminary data.</text>
</comment>
<feature type="region of interest" description="Disordered" evidence="2">
    <location>
        <begin position="657"/>
        <end position="714"/>
    </location>
</feature>
<feature type="compositionally biased region" description="Low complexity" evidence="2">
    <location>
        <begin position="800"/>
        <end position="810"/>
    </location>
</feature>
<dbReference type="Pfam" id="PF02205">
    <property type="entry name" value="WH2"/>
    <property type="match status" value="1"/>
</dbReference>
<dbReference type="SUPFAM" id="SSF101447">
    <property type="entry name" value="Formin homology 2 domain (FH2 domain)"/>
    <property type="match status" value="1"/>
</dbReference>
<feature type="compositionally biased region" description="Polar residues" evidence="2">
    <location>
        <begin position="811"/>
        <end position="836"/>
    </location>
</feature>
<evidence type="ECO:0000256" key="2">
    <source>
        <dbReference type="SAM" id="MobiDB-lite"/>
    </source>
</evidence>
<gene>
    <name evidence="4" type="ORF">BSL78_22467</name>
</gene>
<feature type="coiled-coil region" evidence="1">
    <location>
        <begin position="333"/>
        <end position="362"/>
    </location>
</feature>
<keyword evidence="5" id="KW-1185">Reference proteome</keyword>
<sequence>MSAPVKPKKKLRALNWSKIPANRVMSPSPSDDGDDVKNIWQNISENPMDVTSEYEVLEDLFSQKTKSPKKTGEKEKPKKESKEKEQWMIIALLRNGDAAQLGGIEVLKGMAKLLPTREEVDLIQSYKVTEFSFYSDSYKLRIEGMVVKEDFSANMDYLKPAISTIQECCNGILESKLLQEFLALVLVTGNYMNSGGFAGNAAGFKISSLLKLQDTRANKPRVTLMHYLVEVAEEKDAKILSFPTEIKHLAEASKLSVDFLKSEIGSLQKKIETLEKQMETADEGCKQRYQILLKDMDKIDLLSQKLALYFCEEPKQFKLEESLGVLKTFAERIKQCQEENKKRKTQEAKAEARRIKKEEQEKAIAASGGKLKKVKPPPLPEEGCIIDNLLSDIRKGFPLRKAQVHSPSSGPGIGPRGTRGSRRQKNELERQNEDVKGSKVADEEKLEKTSENKVRKAENVESEKGVGKEKRGKDDEQKLTVIKEDMADSKETNTEVGDKDGVPSVVISDADIDIKLPNGEKDGHGQVNGHASLDKEEEAADSQKLKESAEVDQGNEEEDVWQVRVAAPEEQESKSPRTVNSEIDPHEMKVDSKVSSADGGSQVDEEGNIGNKEGDKGVTSKGKVVGDEDALVGLMDVQEDAEEATSKAVMVEKVLASTKKPAIEQENSSWDNLSDDNDDNNAQDISRIEDATVTEKVSPVAVEPSAPPKTKKKKKFGTIRSFFSGIKKGFSTSKLEEGKVERSNSFSAKDTAEASTSKATSRPNRSQSLIFTNKSKAKSKMTNSQTFSEGPLPSTKDASSHSPNSNNNNSRARGQSGMSNIPRTQSSFSVGHQQQSRADDSLPTWFGRHEGGRTAVAERKRVLSIQRSVSNLDEKFNADDWKKLHARYSFVKPDIPQEEELEEKPSTLEETELSDCQPKQKKEEAENGYTSDVGRFVVNRYIHDPNLRRRSPAPHPHMRRQSVGTARPK</sequence>
<feature type="compositionally biased region" description="Polar residues" evidence="2">
    <location>
        <begin position="743"/>
        <end position="788"/>
    </location>
</feature>
<proteinExistence type="predicted"/>
<dbReference type="InterPro" id="IPR042201">
    <property type="entry name" value="FH2_Formin_sf"/>
</dbReference>
<dbReference type="PANTHER" id="PTHR46345:SF8">
    <property type="entry name" value="FORMIN 3, ISOFORM B"/>
    <property type="match status" value="1"/>
</dbReference>
<evidence type="ECO:0000259" key="3">
    <source>
        <dbReference type="PROSITE" id="PS51444"/>
    </source>
</evidence>
<feature type="compositionally biased region" description="Basic and acidic residues" evidence="2">
    <location>
        <begin position="583"/>
        <end position="592"/>
    </location>
</feature>
<evidence type="ECO:0000313" key="4">
    <source>
        <dbReference type="EMBL" id="PIK40670.1"/>
    </source>
</evidence>
<feature type="compositionally biased region" description="Basic and acidic residues" evidence="2">
    <location>
        <begin position="70"/>
        <end position="82"/>
    </location>
</feature>
<dbReference type="Proteomes" id="UP000230750">
    <property type="component" value="Unassembled WGS sequence"/>
</dbReference>
<accession>A0A2G8JY52</accession>
<dbReference type="Gene3D" id="1.20.58.2220">
    <property type="entry name" value="Formin, FH2 domain"/>
    <property type="match status" value="1"/>
</dbReference>